<evidence type="ECO:0000256" key="10">
    <source>
        <dbReference type="ARBA" id="ARBA00022840"/>
    </source>
</evidence>
<dbReference type="PROSITE" id="PS00211">
    <property type="entry name" value="ABC_TRANSPORTER_1"/>
    <property type="match status" value="1"/>
</dbReference>
<keyword evidence="5" id="KW-0547">Nucleotide-binding</keyword>
<proteinExistence type="inferred from homology"/>
<dbReference type="InterPro" id="IPR004602">
    <property type="entry name" value="UvrA"/>
</dbReference>
<dbReference type="InterPro" id="IPR017871">
    <property type="entry name" value="ABC_transporter-like_CS"/>
</dbReference>
<dbReference type="GO" id="GO:0008270">
    <property type="term" value="F:zinc ion binding"/>
    <property type="evidence" value="ECO:0007669"/>
    <property type="project" value="UniProtKB-KW"/>
</dbReference>
<dbReference type="HAMAP" id="MF_00205">
    <property type="entry name" value="UvrA"/>
    <property type="match status" value="1"/>
</dbReference>
<dbReference type="InterPro" id="IPR041552">
    <property type="entry name" value="UvrA_DNA-bd"/>
</dbReference>
<dbReference type="SMART" id="SM00382">
    <property type="entry name" value="AAA"/>
    <property type="match status" value="1"/>
</dbReference>
<accession>A0A3B0V241</accession>
<keyword evidence="10" id="KW-0067">ATP-binding</keyword>
<dbReference type="CDD" id="cd03271">
    <property type="entry name" value="ABC_UvrA_II"/>
    <property type="match status" value="1"/>
</dbReference>
<protein>
    <submittedName>
        <fullName evidence="15">Excinuclease ABC subunit A</fullName>
    </submittedName>
</protein>
<keyword evidence="3" id="KW-0479">Metal-binding</keyword>
<evidence type="ECO:0000313" key="15">
    <source>
        <dbReference type="EMBL" id="VAW34960.1"/>
    </source>
</evidence>
<evidence type="ECO:0000256" key="8">
    <source>
        <dbReference type="ARBA" id="ARBA00022771"/>
    </source>
</evidence>
<dbReference type="GO" id="GO:0004518">
    <property type="term" value="F:nuclease activity"/>
    <property type="evidence" value="ECO:0007669"/>
    <property type="project" value="UniProtKB-KW"/>
</dbReference>
<evidence type="ECO:0000256" key="4">
    <source>
        <dbReference type="ARBA" id="ARBA00022737"/>
    </source>
</evidence>
<reference evidence="15" key="1">
    <citation type="submission" date="2018-06" db="EMBL/GenBank/DDBJ databases">
        <authorList>
            <person name="Zhirakovskaya E."/>
        </authorList>
    </citation>
    <scope>NUCLEOTIDE SEQUENCE</scope>
</reference>
<evidence type="ECO:0000256" key="12">
    <source>
        <dbReference type="ARBA" id="ARBA00023125"/>
    </source>
</evidence>
<dbReference type="GO" id="GO:0006289">
    <property type="term" value="P:nucleotide-excision repair"/>
    <property type="evidence" value="ECO:0007669"/>
    <property type="project" value="InterPro"/>
</dbReference>
<dbReference type="NCBIfam" id="TIGR00630">
    <property type="entry name" value="uvra"/>
    <property type="match status" value="1"/>
</dbReference>
<evidence type="ECO:0000256" key="5">
    <source>
        <dbReference type="ARBA" id="ARBA00022741"/>
    </source>
</evidence>
<dbReference type="PROSITE" id="PS50893">
    <property type="entry name" value="ABC_TRANSPORTER_2"/>
    <property type="match status" value="1"/>
</dbReference>
<keyword evidence="13" id="KW-0234">DNA repair</keyword>
<evidence type="ECO:0000256" key="6">
    <source>
        <dbReference type="ARBA" id="ARBA00022763"/>
    </source>
</evidence>
<dbReference type="EMBL" id="UOEZ01000015">
    <property type="protein sequence ID" value="VAW34960.1"/>
    <property type="molecule type" value="Genomic_DNA"/>
</dbReference>
<keyword evidence="9" id="KW-0862">Zinc</keyword>
<dbReference type="Gene3D" id="3.40.50.300">
    <property type="entry name" value="P-loop containing nucleotide triphosphate hydrolases"/>
    <property type="match status" value="3"/>
</dbReference>
<evidence type="ECO:0000256" key="1">
    <source>
        <dbReference type="ARBA" id="ARBA00004496"/>
    </source>
</evidence>
<keyword evidence="11" id="KW-0267">Excision nuclease</keyword>
<keyword evidence="8" id="KW-0863">Zinc-finger</keyword>
<dbReference type="NCBIfam" id="NF001503">
    <property type="entry name" value="PRK00349.1"/>
    <property type="match status" value="1"/>
</dbReference>
<evidence type="ECO:0000256" key="9">
    <source>
        <dbReference type="ARBA" id="ARBA00022833"/>
    </source>
</evidence>
<dbReference type="Gene3D" id="3.30.190.20">
    <property type="match status" value="1"/>
</dbReference>
<dbReference type="GO" id="GO:0016887">
    <property type="term" value="F:ATP hydrolysis activity"/>
    <property type="evidence" value="ECO:0007669"/>
    <property type="project" value="InterPro"/>
</dbReference>
<comment type="subcellular location">
    <subcellularLocation>
        <location evidence="1">Cytoplasm</location>
    </subcellularLocation>
</comment>
<gene>
    <name evidence="15" type="ORF">MNBD_DELTA02-203</name>
</gene>
<evidence type="ECO:0000259" key="14">
    <source>
        <dbReference type="PROSITE" id="PS50893"/>
    </source>
</evidence>
<keyword evidence="6" id="KW-0227">DNA damage</keyword>
<evidence type="ECO:0000256" key="11">
    <source>
        <dbReference type="ARBA" id="ARBA00022881"/>
    </source>
</evidence>
<dbReference type="Pfam" id="PF17755">
    <property type="entry name" value="UvrA_DNA-bind"/>
    <property type="match status" value="1"/>
</dbReference>
<evidence type="ECO:0000256" key="2">
    <source>
        <dbReference type="ARBA" id="ARBA00022490"/>
    </source>
</evidence>
<dbReference type="Gene3D" id="1.10.8.280">
    <property type="entry name" value="ABC transporter ATPase domain-like"/>
    <property type="match status" value="1"/>
</dbReference>
<keyword evidence="7" id="KW-0228">DNA excision</keyword>
<sequence>MKNITIKGARVHNLKDINLELPREKLSVITGVSGSGKSSLAFDTIYAEGQRRYIESLSAYARQFFDQMDKPDVESIKGLSPAIAIEQKTTSKNPRSTVGTVTEIYDYLRLLFTRIGTPHCTECKALITHQTISQMVDRVLESPGGARILILSPVVRARKGEYRKELETLLKSGYTRVKIDGEFKGLEDPITLDKRRKHTIEVVIDRIILRRSIRGRLAEAVEVAAALSGGFVRVEDQSGEELFFFNESLSCLKCGLSFPELTQSTFSFNSRQGSCTECRGMGESFHFDPELIVPDPSLSLDEGAILPWAKKGGKGLLTHYAQAIAALAAHYDFETSLPYKKLPPRIREVIMHGSGDEVIHFEYKKGRRHYSFHQPFAGVKNDLEERHAELEQNEGPVSKGASQDGLKRFMNSQVCSACEGSRLKKTALATRVGNRSIWDITRMQVLDSARFFKELELTPRELEIARRIIKEITERLSFLVQVGLDYITLDRGAATLSGGEGQRIRLATQIGSGLVGVLYVLDEPSIGLHQRDNMRLIASLMRLRNMGNTVLVVEHDETTIRNADFVVDMGPGAGELGGEVVAKGTPSEIIANPASITGRYLSGSLSIPMPEKRKKPGKKFITMTGLRENNLKDLTVKIPLGITTCVTGVSGSGKSTLVIDTLYRQAARRLYGSTVKAGKIARIKGLEDIDKVIDVDQSPIGRTPRSNPATYTGLLTPIRELFSRLPEARMRGYGPGRFSFNVRGGRCEACKGDGLIKVEMHFLPDVYVHCDVCETKRYNSETLAVRYKGRNITECLEMTVDKALVFFSNIPQVKAKLQVLSDVGLGYIRLGQSATKLSGGEAQRIKLARELSKRATGRTLYILDEPTTGLHFADTRKLIKVLASLRDAGNTIVIIEHNMDIIKTSDHIIDLGPEGGKNGGLIIAQGTPEEVARAKDSHTGRFLREALADSQGLSATN</sequence>
<feature type="domain" description="ABC transporter" evidence="14">
    <location>
        <begin position="607"/>
        <end position="944"/>
    </location>
</feature>
<dbReference type="SUPFAM" id="SSF52540">
    <property type="entry name" value="P-loop containing nucleoside triphosphate hydrolases"/>
    <property type="match status" value="2"/>
</dbReference>
<keyword evidence="2" id="KW-0963">Cytoplasm</keyword>
<dbReference type="GO" id="GO:0005737">
    <property type="term" value="C:cytoplasm"/>
    <property type="evidence" value="ECO:0007669"/>
    <property type="project" value="UniProtKB-SubCell"/>
</dbReference>
<evidence type="ECO:0000256" key="13">
    <source>
        <dbReference type="ARBA" id="ARBA00023204"/>
    </source>
</evidence>
<organism evidence="15">
    <name type="scientific">hydrothermal vent metagenome</name>
    <dbReference type="NCBI Taxonomy" id="652676"/>
    <lineage>
        <taxon>unclassified sequences</taxon>
        <taxon>metagenomes</taxon>
        <taxon>ecological metagenomes</taxon>
    </lineage>
</organism>
<keyword evidence="12" id="KW-0238">DNA-binding</keyword>
<dbReference type="GO" id="GO:0009380">
    <property type="term" value="C:excinuclease repair complex"/>
    <property type="evidence" value="ECO:0007669"/>
    <property type="project" value="InterPro"/>
</dbReference>
<dbReference type="PANTHER" id="PTHR43152:SF3">
    <property type="entry name" value="UVRABC SYSTEM PROTEIN A"/>
    <property type="match status" value="1"/>
</dbReference>
<dbReference type="InterPro" id="IPR003439">
    <property type="entry name" value="ABC_transporter-like_ATP-bd"/>
</dbReference>
<keyword evidence="4" id="KW-0677">Repeat</keyword>
<dbReference type="GO" id="GO:0003677">
    <property type="term" value="F:DNA binding"/>
    <property type="evidence" value="ECO:0007669"/>
    <property type="project" value="UniProtKB-KW"/>
</dbReference>
<dbReference type="Pfam" id="PF17760">
    <property type="entry name" value="UvrA_inter"/>
    <property type="match status" value="1"/>
</dbReference>
<evidence type="ECO:0000256" key="3">
    <source>
        <dbReference type="ARBA" id="ARBA00022723"/>
    </source>
</evidence>
<dbReference type="GO" id="GO:0005524">
    <property type="term" value="F:ATP binding"/>
    <property type="evidence" value="ECO:0007669"/>
    <property type="project" value="UniProtKB-KW"/>
</dbReference>
<dbReference type="InterPro" id="IPR041102">
    <property type="entry name" value="UvrA_inter"/>
</dbReference>
<dbReference type="InterPro" id="IPR027417">
    <property type="entry name" value="P-loop_NTPase"/>
</dbReference>
<dbReference type="PANTHER" id="PTHR43152">
    <property type="entry name" value="UVRABC SYSTEM PROTEIN A"/>
    <property type="match status" value="1"/>
</dbReference>
<dbReference type="Gene3D" id="1.20.1580.10">
    <property type="entry name" value="ABC transporter ATPase like domain"/>
    <property type="match status" value="3"/>
</dbReference>
<dbReference type="AlphaFoldDB" id="A0A3B0V241"/>
<dbReference type="InterPro" id="IPR003593">
    <property type="entry name" value="AAA+_ATPase"/>
</dbReference>
<evidence type="ECO:0000256" key="7">
    <source>
        <dbReference type="ARBA" id="ARBA00022769"/>
    </source>
</evidence>
<dbReference type="FunFam" id="1.20.1580.10:FF:000002">
    <property type="entry name" value="UvrABC system protein A"/>
    <property type="match status" value="1"/>
</dbReference>
<name>A0A3B0V241_9ZZZZ</name>